<dbReference type="EMBL" id="KD135033">
    <property type="protein sequence ID" value="EMS58265.1"/>
    <property type="molecule type" value="Genomic_DNA"/>
</dbReference>
<feature type="compositionally biased region" description="Acidic residues" evidence="1">
    <location>
        <begin position="186"/>
        <end position="197"/>
    </location>
</feature>
<reference evidence="2" key="1">
    <citation type="journal article" date="2013" name="Nature">
        <title>Draft genome of the wheat A-genome progenitor Triticum urartu.</title>
        <authorList>
            <person name="Ling H.Q."/>
            <person name="Zhao S."/>
            <person name="Liu D."/>
            <person name="Wang J."/>
            <person name="Sun H."/>
            <person name="Zhang C."/>
            <person name="Fan H."/>
            <person name="Li D."/>
            <person name="Dong L."/>
            <person name="Tao Y."/>
            <person name="Gao C."/>
            <person name="Wu H."/>
            <person name="Li Y."/>
            <person name="Cui Y."/>
            <person name="Guo X."/>
            <person name="Zheng S."/>
            <person name="Wang B."/>
            <person name="Yu K."/>
            <person name="Liang Q."/>
            <person name="Yang W."/>
            <person name="Lou X."/>
            <person name="Chen J."/>
            <person name="Feng M."/>
            <person name="Jian J."/>
            <person name="Zhang X."/>
            <person name="Luo G."/>
            <person name="Jiang Y."/>
            <person name="Liu J."/>
            <person name="Wang Z."/>
            <person name="Sha Y."/>
            <person name="Zhang B."/>
            <person name="Wu H."/>
            <person name="Tang D."/>
            <person name="Shen Q."/>
            <person name="Xue P."/>
            <person name="Zou S."/>
            <person name="Wang X."/>
            <person name="Liu X."/>
            <person name="Wang F."/>
            <person name="Yang Y."/>
            <person name="An X."/>
            <person name="Dong Z."/>
            <person name="Zhang K."/>
            <person name="Zhang X."/>
            <person name="Luo M.C."/>
            <person name="Dvorak J."/>
            <person name="Tong Y."/>
            <person name="Wang J."/>
            <person name="Yang H."/>
            <person name="Li Z."/>
            <person name="Wang D."/>
            <person name="Zhang A."/>
            <person name="Wang J."/>
        </authorList>
    </citation>
    <scope>NUCLEOTIDE SEQUENCE</scope>
</reference>
<dbReference type="AlphaFoldDB" id="M8A0V5"/>
<feature type="compositionally biased region" description="Pro residues" evidence="1">
    <location>
        <begin position="30"/>
        <end position="41"/>
    </location>
</feature>
<evidence type="ECO:0000256" key="1">
    <source>
        <dbReference type="SAM" id="MobiDB-lite"/>
    </source>
</evidence>
<feature type="compositionally biased region" description="Basic and acidic residues" evidence="1">
    <location>
        <begin position="1"/>
        <end position="15"/>
    </location>
</feature>
<evidence type="ECO:0000313" key="2">
    <source>
        <dbReference type="EMBL" id="EMS58265.1"/>
    </source>
</evidence>
<dbReference type="PANTHER" id="PTHR34059">
    <property type="entry name" value="EXPRESSED PROTEIN"/>
    <property type="match status" value="1"/>
</dbReference>
<dbReference type="PANTHER" id="PTHR34059:SF1">
    <property type="entry name" value="EXPRESSED PROTEIN"/>
    <property type="match status" value="1"/>
</dbReference>
<gene>
    <name evidence="2" type="ORF">TRIUR3_16718</name>
</gene>
<feature type="compositionally biased region" description="Basic and acidic residues" evidence="1">
    <location>
        <begin position="49"/>
        <end position="78"/>
    </location>
</feature>
<dbReference type="Pfam" id="PF05553">
    <property type="entry name" value="DUF761"/>
    <property type="match status" value="1"/>
</dbReference>
<proteinExistence type="predicted"/>
<organism evidence="2">
    <name type="scientific">Triticum urartu</name>
    <name type="common">Red wild einkorn</name>
    <name type="synonym">Crithodium urartu</name>
    <dbReference type="NCBI Taxonomy" id="4572"/>
    <lineage>
        <taxon>Eukaryota</taxon>
        <taxon>Viridiplantae</taxon>
        <taxon>Streptophyta</taxon>
        <taxon>Embryophyta</taxon>
        <taxon>Tracheophyta</taxon>
        <taxon>Spermatophyta</taxon>
        <taxon>Magnoliopsida</taxon>
        <taxon>Liliopsida</taxon>
        <taxon>Poales</taxon>
        <taxon>Poaceae</taxon>
        <taxon>BOP clade</taxon>
        <taxon>Pooideae</taxon>
        <taxon>Triticodae</taxon>
        <taxon>Triticeae</taxon>
        <taxon>Triticinae</taxon>
        <taxon>Triticum</taxon>
    </lineage>
</organism>
<feature type="region of interest" description="Disordered" evidence="1">
    <location>
        <begin position="181"/>
        <end position="223"/>
    </location>
</feature>
<feature type="region of interest" description="Disordered" evidence="1">
    <location>
        <begin position="1"/>
        <end position="162"/>
    </location>
</feature>
<protein>
    <submittedName>
        <fullName evidence="2">Uncharacterized protein</fullName>
    </submittedName>
</protein>
<accession>M8A0V5</accession>
<name>M8A0V5_TRIUA</name>
<sequence length="258" mass="28402">MSDETLAKASEEHATVPKRRSTYKSSISSLPPPPPPPPPPFLVHSYHPAADRRTTAAKSFKEELQDHSTRGRGDHDHYSQQSSQSFNSSSTYTNSSPATPRSSFDGSSSSPSSPSVGRSVRTIRPREGIQPKIQEVTDEDEAGNAPDSSHGSEEPYGYREYQAVPRFQYERRSSDPILGIVAVSSDETESSDDDEDGVGAYSTRTNSPRESPPTPEVDENEVDKKAEEFIARFREQIRLQRIASIKKSAGPRGLKHGK</sequence>
<dbReference type="eggNOG" id="KOG1719">
    <property type="taxonomic scope" value="Eukaryota"/>
</dbReference>
<dbReference type="InterPro" id="IPR008480">
    <property type="entry name" value="DUF761_pln"/>
</dbReference>
<feature type="compositionally biased region" description="Low complexity" evidence="1">
    <location>
        <begin position="79"/>
        <end position="120"/>
    </location>
</feature>
<dbReference type="STRING" id="4572.M8A0V5"/>